<name>A0ABZ0AWT3_9BURK</name>
<accession>A0ABZ0AWT3</accession>
<gene>
    <name evidence="1" type="ORF">RAN89_13670</name>
</gene>
<organism evidence="1 2">
    <name type="scientific">Rhodoferax mekongensis</name>
    <dbReference type="NCBI Taxonomy" id="3068341"/>
    <lineage>
        <taxon>Bacteria</taxon>
        <taxon>Pseudomonadati</taxon>
        <taxon>Pseudomonadota</taxon>
        <taxon>Betaproteobacteria</taxon>
        <taxon>Burkholderiales</taxon>
        <taxon>Comamonadaceae</taxon>
        <taxon>Rhodoferax</taxon>
    </lineage>
</organism>
<dbReference type="RefSeq" id="WP_313866825.1">
    <property type="nucleotide sequence ID" value="NZ_CP132507.1"/>
</dbReference>
<reference evidence="1 2" key="1">
    <citation type="submission" date="2023-08" db="EMBL/GenBank/DDBJ databases">
        <title>Rhodoferax potami sp. nov. and Rhodoferax mekongensis sp. nov., isolated from the Mekong River in Thailand.</title>
        <authorList>
            <person name="Kitikhun S."/>
            <person name="Charoenyingcharoen P."/>
            <person name="Siriarchawattana P."/>
            <person name="Likhitrattanapisal S."/>
            <person name="Nilsakha T."/>
            <person name="Chanpet A."/>
            <person name="Rattanawaree P."/>
            <person name="Ingsriswang S."/>
        </authorList>
    </citation>
    <scope>NUCLEOTIDE SEQUENCE [LARGE SCALE GENOMIC DNA]</scope>
    <source>
        <strain evidence="1 2">TBRC 17307</strain>
    </source>
</reference>
<dbReference type="Pfam" id="PF18143">
    <property type="entry name" value="HAD_SAK_2"/>
    <property type="match status" value="1"/>
</dbReference>
<evidence type="ECO:0000313" key="2">
    <source>
        <dbReference type="Proteomes" id="UP001302257"/>
    </source>
</evidence>
<evidence type="ECO:0000313" key="1">
    <source>
        <dbReference type="EMBL" id="WNO03954.1"/>
    </source>
</evidence>
<keyword evidence="2" id="KW-1185">Reference proteome</keyword>
<dbReference type="EMBL" id="CP132507">
    <property type="protein sequence ID" value="WNO03954.1"/>
    <property type="molecule type" value="Genomic_DNA"/>
</dbReference>
<protein>
    <submittedName>
        <fullName evidence="1">HAD domain-containing protein</fullName>
    </submittedName>
</protein>
<sequence length="262" mass="30423">MKPMPGLNEILLYLDYDGCLHNRYCLYGFYDGTTFREPEGYELFQYIDLLEELLLPYPQVKIILCTKWLLFFKKADTIKALSPNLRHRVIGTILHRGTNSKKICGKTIGQLAEQDIKKRKPKDWFAICDSIEGWSTTFARKVIFTHYELGISEPKAKRLIRERLELLCKVEQSPAATPSQNSDVNQTSVARSQLRHYRDSLVVVDLLRKFVAAKDKEKDESEPNNHLLRAVEIIKRGDLQPEEILWCVDQLSKKNRLGRSVR</sequence>
<proteinExistence type="predicted"/>
<dbReference type="Proteomes" id="UP001302257">
    <property type="component" value="Chromosome"/>
</dbReference>